<evidence type="ECO:0000313" key="3">
    <source>
        <dbReference type="EnsemblPlants" id="EMT27286"/>
    </source>
</evidence>
<dbReference type="InterPro" id="IPR023213">
    <property type="entry name" value="CAT-like_dom_sf"/>
</dbReference>
<dbReference type="PANTHER" id="PTHR31896">
    <property type="entry name" value="FAMILY REGULATORY PROTEIN, PUTATIVE (AFU_ORTHOLOGUE AFUA_3G14730)-RELATED"/>
    <property type="match status" value="1"/>
</dbReference>
<dbReference type="AlphaFoldDB" id="M8CU41"/>
<reference evidence="3" key="1">
    <citation type="submission" date="2015-06" db="UniProtKB">
        <authorList>
            <consortium name="EnsemblPlants"/>
        </authorList>
    </citation>
    <scope>IDENTIFICATION</scope>
</reference>
<dbReference type="PANTHER" id="PTHR31896:SF73">
    <property type="entry name" value="ACETYLTRANSFERASE"/>
    <property type="match status" value="1"/>
</dbReference>
<name>M8CU41_AEGTA</name>
<feature type="compositionally biased region" description="Basic residues" evidence="2">
    <location>
        <begin position="62"/>
        <end position="82"/>
    </location>
</feature>
<proteinExistence type="predicted"/>
<feature type="region of interest" description="Disordered" evidence="2">
    <location>
        <begin position="60"/>
        <end position="86"/>
    </location>
</feature>
<sequence>MHAIRMAIFIGFLYDVEDRTKMHHVVGLQCRTERNWTGGSQKNVSVCRVWSWFNEPREPRRGHFRKKTPPSHTAHPYRKKKPYSTQSTHTIERKLTFWLLLRRSMKGGGVKILSRRMVMPEYEASSRPREPDTVHLTPWDLRRITVDYIQKGVLLPKPPTGVHVVEHLASSFARALGRFYPLAGRFTVAPVANDGNGAPSPRPGLTISLRCSDEGAEVVHAVAPGVTVADITGALCTPRVVWSFFPLNGVLGTDAVVDPSLPLLAAQVTELADGVFVAMSLNHCAADGTTFWDLFNTWSEISRNKSGISTAPPLRAQRWFHDGCPVPIPLPFAKVQDMARRFEYPPVQECSIHFSPESIKKLKAKANAEMAGTATATISSLQALFAHLWRAVCRARGLAPEQETKLTLPMGCRTRIKGIPQGYIGNAVAGAVGRTPVGEILGDGRLGRTAWLLNRAVASFDEAGLTAELASWSRNPSFRYAADYGTEPAVLVMSSSPRFDVYGNDFGWGRPVAVRSGAGSKLDGMVTVYEDGGGSGGMELEVCLAPDVLVRLVADEELMGASVGARLARGGRCTGGASEEFAGGGMHQSYSYSTAGELMPEPQYENQIMSRKMEV</sequence>
<organism evidence="3">
    <name type="scientific">Aegilops tauschii</name>
    <name type="common">Tausch's goatgrass</name>
    <name type="synonym">Aegilops squarrosa</name>
    <dbReference type="NCBI Taxonomy" id="37682"/>
    <lineage>
        <taxon>Eukaryota</taxon>
        <taxon>Viridiplantae</taxon>
        <taxon>Streptophyta</taxon>
        <taxon>Embryophyta</taxon>
        <taxon>Tracheophyta</taxon>
        <taxon>Spermatophyta</taxon>
        <taxon>Magnoliopsida</taxon>
        <taxon>Liliopsida</taxon>
        <taxon>Poales</taxon>
        <taxon>Poaceae</taxon>
        <taxon>BOP clade</taxon>
        <taxon>Pooideae</taxon>
        <taxon>Triticodae</taxon>
        <taxon>Triticeae</taxon>
        <taxon>Triticinae</taxon>
        <taxon>Aegilops</taxon>
    </lineage>
</organism>
<dbReference type="InterPro" id="IPR051283">
    <property type="entry name" value="Sec_Metabolite_Acyltrans"/>
</dbReference>
<accession>M8CU41</accession>
<protein>
    <submittedName>
        <fullName evidence="3">Putative acetyltransferase</fullName>
    </submittedName>
</protein>
<dbReference type="GO" id="GO:0016747">
    <property type="term" value="F:acyltransferase activity, transferring groups other than amino-acyl groups"/>
    <property type="evidence" value="ECO:0007669"/>
    <property type="project" value="UniProtKB-ARBA"/>
</dbReference>
<evidence type="ECO:0000256" key="2">
    <source>
        <dbReference type="SAM" id="MobiDB-lite"/>
    </source>
</evidence>
<keyword evidence="1" id="KW-0808">Transferase</keyword>
<dbReference type="Pfam" id="PF02458">
    <property type="entry name" value="Transferase"/>
    <property type="match status" value="1"/>
</dbReference>
<evidence type="ECO:0000256" key="1">
    <source>
        <dbReference type="ARBA" id="ARBA00022679"/>
    </source>
</evidence>
<dbReference type="Gene3D" id="3.30.559.10">
    <property type="entry name" value="Chloramphenicol acetyltransferase-like domain"/>
    <property type="match status" value="2"/>
</dbReference>
<dbReference type="EnsemblPlants" id="EMT27286">
    <property type="protein sequence ID" value="EMT27286"/>
    <property type="gene ID" value="F775_14756"/>
</dbReference>